<gene>
    <name evidence="3" type="ORF">D1B31_15790</name>
</gene>
<feature type="domain" description="SWIM-type" evidence="2">
    <location>
        <begin position="94"/>
        <end position="127"/>
    </location>
</feature>
<keyword evidence="1" id="KW-0863">Zinc-finger</keyword>
<accession>A0A417YRD6</accession>
<comment type="caution">
    <text evidence="3">The sequence shown here is derived from an EMBL/GenBank/DDBJ whole genome shotgun (WGS) entry which is preliminary data.</text>
</comment>
<name>A0A417YRD6_9BACI</name>
<dbReference type="EMBL" id="QWEG01000010">
    <property type="protein sequence ID" value="RHW37230.1"/>
    <property type="molecule type" value="Genomic_DNA"/>
</dbReference>
<evidence type="ECO:0000256" key="1">
    <source>
        <dbReference type="PROSITE-ProRule" id="PRU00325"/>
    </source>
</evidence>
<keyword evidence="1" id="KW-0862">Zinc</keyword>
<dbReference type="PROSITE" id="PS50966">
    <property type="entry name" value="ZF_SWIM"/>
    <property type="match status" value="1"/>
</dbReference>
<proteinExistence type="predicted"/>
<dbReference type="InterPro" id="IPR007527">
    <property type="entry name" value="Znf_SWIM"/>
</dbReference>
<evidence type="ECO:0000313" key="4">
    <source>
        <dbReference type="Proteomes" id="UP000284416"/>
    </source>
</evidence>
<reference evidence="3 4" key="1">
    <citation type="journal article" date="2017" name="Int. J. Syst. Evol. Microbiol.">
        <title>Bacillus notoginsengisoli sp. nov., a novel bacterium isolated from the rhizosphere of Panax notoginseng.</title>
        <authorList>
            <person name="Zhang M.Y."/>
            <person name="Cheng J."/>
            <person name="Cai Y."/>
            <person name="Zhang T.Y."/>
            <person name="Wu Y.Y."/>
            <person name="Manikprabhu D."/>
            <person name="Li W.J."/>
            <person name="Zhang Y.X."/>
        </authorList>
    </citation>
    <scope>NUCLEOTIDE SEQUENCE [LARGE SCALE GENOMIC DNA]</scope>
    <source>
        <strain evidence="3 4">JCM 30743</strain>
    </source>
</reference>
<keyword evidence="4" id="KW-1185">Reference proteome</keyword>
<evidence type="ECO:0000313" key="3">
    <source>
        <dbReference type="EMBL" id="RHW37230.1"/>
    </source>
</evidence>
<protein>
    <submittedName>
        <fullName evidence="3">SWIM zinc finger family protein</fullName>
    </submittedName>
</protein>
<organism evidence="3 4">
    <name type="scientific">Neobacillus notoginsengisoli</name>
    <dbReference type="NCBI Taxonomy" id="1578198"/>
    <lineage>
        <taxon>Bacteria</taxon>
        <taxon>Bacillati</taxon>
        <taxon>Bacillota</taxon>
        <taxon>Bacilli</taxon>
        <taxon>Bacillales</taxon>
        <taxon>Bacillaceae</taxon>
        <taxon>Neobacillus</taxon>
    </lineage>
</organism>
<keyword evidence="1" id="KW-0479">Metal-binding</keyword>
<dbReference type="GO" id="GO:0008270">
    <property type="term" value="F:zinc ion binding"/>
    <property type="evidence" value="ECO:0007669"/>
    <property type="project" value="UniProtKB-KW"/>
</dbReference>
<evidence type="ECO:0000259" key="2">
    <source>
        <dbReference type="PROSITE" id="PS50966"/>
    </source>
</evidence>
<dbReference type="Proteomes" id="UP000284416">
    <property type="component" value="Unassembled WGS sequence"/>
</dbReference>
<dbReference type="AlphaFoldDB" id="A0A417YRD6"/>
<sequence>MESVGGTRQPVRFGTGLGGWEQGSFCNRKRRCVLMRNEGLAMAAERLGDMLSPHSEEDARLMQRGMLLYRQGMVSQLLIDEETVTAAVQDVVPVRVRLELLFLEMSECTCPAAGICRHQLAVFFAAYGREGSVAEWIEDWRYPMREKKAAADWGLKRARDLVKAKEKVELDYRLWIKSFSESFHSIMRSKKYVNPYVVGELFEVYWRRLRADSPADENGRLLYELAGIVFSIKELAFLSEELGHTKEMVSRYYLHVFSELEEAGIRIGSRLGARALPLGLESFLADLREDVRKLLTGGVPGVFNERMYLYMGLWTVLFKSGPLLEEELGKIETAAPDADGESRHALELAKVHLNFMLRNDSEAICVLSGIENEIAGQFLLFWIDRLADMKEWSRLGPYIDQLAHKLKDTIASVAGYQGRSRFVKAVLETALPFAEATGRMEVFERLLQQALPYSYYDYGNLLFERGDYEKWADLQTFMGHQYTDLPSARLKVLEKELPETVMAMLHQSAARLIAMRNRPSYRSAARLLKKLRTLYKKQKRLVEWEAFFEALLERTKRLRAFHEECQRSKLIDG</sequence>